<name>A0A0W4ZF21_PNEC8</name>
<keyword evidence="6" id="KW-1185">Reference proteome</keyword>
<protein>
    <submittedName>
        <fullName evidence="5">Uncharacterized protein</fullName>
    </submittedName>
</protein>
<feature type="compositionally biased region" description="Polar residues" evidence="2">
    <location>
        <begin position="213"/>
        <end position="239"/>
    </location>
</feature>
<comment type="caution">
    <text evidence="5">The sequence shown here is derived from an EMBL/GenBank/DDBJ whole genome shotgun (WGS) entry which is preliminary data.</text>
</comment>
<feature type="domain" description="Myb-like" evidence="3">
    <location>
        <begin position="261"/>
        <end position="311"/>
    </location>
</feature>
<accession>A0A0W4ZF21</accession>
<dbReference type="SMART" id="SM00717">
    <property type="entry name" value="SANT"/>
    <property type="match status" value="1"/>
</dbReference>
<gene>
    <name evidence="5" type="ORF">T552_02462</name>
</gene>
<dbReference type="Gene3D" id="1.10.10.60">
    <property type="entry name" value="Homeodomain-like"/>
    <property type="match status" value="1"/>
</dbReference>
<dbReference type="InterPro" id="IPR017930">
    <property type="entry name" value="Myb_dom"/>
</dbReference>
<evidence type="ECO:0000313" key="6">
    <source>
        <dbReference type="Proteomes" id="UP000054454"/>
    </source>
</evidence>
<dbReference type="Pfam" id="PF00249">
    <property type="entry name" value="Myb_DNA-binding"/>
    <property type="match status" value="1"/>
</dbReference>
<feature type="compositionally biased region" description="Basic and acidic residues" evidence="2">
    <location>
        <begin position="24"/>
        <end position="33"/>
    </location>
</feature>
<dbReference type="VEuPathDB" id="FungiDB:T552_02462"/>
<evidence type="ECO:0000256" key="1">
    <source>
        <dbReference type="SAM" id="Coils"/>
    </source>
</evidence>
<dbReference type="InterPro" id="IPR001005">
    <property type="entry name" value="SANT/Myb"/>
</dbReference>
<dbReference type="OrthoDB" id="3366990at2759"/>
<evidence type="ECO:0000259" key="3">
    <source>
        <dbReference type="PROSITE" id="PS50090"/>
    </source>
</evidence>
<proteinExistence type="predicted"/>
<organism evidence="5 6">
    <name type="scientific">Pneumocystis carinii (strain B80)</name>
    <name type="common">Rat pneumocystis pneumonia agent</name>
    <name type="synonym">Pneumocystis carinii f. sp. carinii</name>
    <dbReference type="NCBI Taxonomy" id="1408658"/>
    <lineage>
        <taxon>Eukaryota</taxon>
        <taxon>Fungi</taxon>
        <taxon>Dikarya</taxon>
        <taxon>Ascomycota</taxon>
        <taxon>Taphrinomycotina</taxon>
        <taxon>Pneumocystomycetes</taxon>
        <taxon>Pneumocystaceae</taxon>
        <taxon>Pneumocystis</taxon>
    </lineage>
</organism>
<dbReference type="SUPFAM" id="SSF46689">
    <property type="entry name" value="Homeodomain-like"/>
    <property type="match status" value="1"/>
</dbReference>
<feature type="region of interest" description="Disordered" evidence="2">
    <location>
        <begin position="1"/>
        <end position="39"/>
    </location>
</feature>
<dbReference type="CDD" id="cd11660">
    <property type="entry name" value="SANT_TRF"/>
    <property type="match status" value="1"/>
</dbReference>
<feature type="region of interest" description="Disordered" evidence="2">
    <location>
        <begin position="181"/>
        <end position="239"/>
    </location>
</feature>
<dbReference type="GeneID" id="28937205"/>
<dbReference type="PROSITE" id="PS51294">
    <property type="entry name" value="HTH_MYB"/>
    <property type="match status" value="1"/>
</dbReference>
<sequence length="353" mass="41026">MTERNLRSRVKRRGEEMQGTGKQQKNEFNEGMKGKGGKVAKEQCTYGVNTKNDNDMSILKERRMMRTRSMEAISAYKQSVLNRKRRSREERKNRRNQEKLREKEVLEEENGVKMAKKTNKMNVSVSKKELPRKVNAQTVSMINEQLERILKRLDANETRFKEQLDHLNESMEMLKGKVMQETSDMSQNSHYEPLTQKDASLRTPLFSRDKEGTSPSRTRCSDYSRNSTRNSSFSQTESYPPSSAIALYKVSQDMRSSPQIHTVKKRQKWTEDEVVALIDLVSIYGPSWAKIKKMDVHGWLQRRTQVDLKDKARIIKQHLLETPDIWNQFVSQCANWEAVSVGNSHGHRGVHSS</sequence>
<dbReference type="PROSITE" id="PS50090">
    <property type="entry name" value="MYB_LIKE"/>
    <property type="match status" value="1"/>
</dbReference>
<dbReference type="EMBL" id="LFVZ01000011">
    <property type="protein sequence ID" value="KTW26971.1"/>
    <property type="molecule type" value="Genomic_DNA"/>
</dbReference>
<feature type="domain" description="HTH myb-type" evidence="4">
    <location>
        <begin position="261"/>
        <end position="320"/>
    </location>
</feature>
<keyword evidence="1" id="KW-0175">Coiled coil</keyword>
<reference evidence="6" key="1">
    <citation type="journal article" date="2016" name="Nat. Commun.">
        <title>Genome analysis of three Pneumocystis species reveals adaptation mechanisms to life exclusively in mammalian hosts.</title>
        <authorList>
            <person name="Ma L."/>
            <person name="Chen Z."/>
            <person name="Huang D.W."/>
            <person name="Kutty G."/>
            <person name="Ishihara M."/>
            <person name="Wang H."/>
            <person name="Abouelleil A."/>
            <person name="Bishop L."/>
            <person name="Davey E."/>
            <person name="Deng R."/>
            <person name="Deng X."/>
            <person name="Fan L."/>
            <person name="Fantoni G."/>
            <person name="Fitzgerald M."/>
            <person name="Gogineni E."/>
            <person name="Goldberg J.M."/>
            <person name="Handley G."/>
            <person name="Hu X."/>
            <person name="Huber C."/>
            <person name="Jiao X."/>
            <person name="Jones K."/>
            <person name="Levin J.Z."/>
            <person name="Liu Y."/>
            <person name="Macdonald P."/>
            <person name="Melnikov A."/>
            <person name="Raley C."/>
            <person name="Sassi M."/>
            <person name="Sherman B.T."/>
            <person name="Song X."/>
            <person name="Sykes S."/>
            <person name="Tran B."/>
            <person name="Walsh L."/>
            <person name="Xia Y."/>
            <person name="Yang J."/>
            <person name="Young S."/>
            <person name="Zeng Q."/>
            <person name="Zheng X."/>
            <person name="Stephens R."/>
            <person name="Nusbaum C."/>
            <person name="Birren B.W."/>
            <person name="Azadi P."/>
            <person name="Lempicki R.A."/>
            <person name="Cuomo C.A."/>
            <person name="Kovacs J.A."/>
        </authorList>
    </citation>
    <scope>NUCLEOTIDE SEQUENCE [LARGE SCALE GENOMIC DNA]</scope>
    <source>
        <strain evidence="6">B80</strain>
    </source>
</reference>
<dbReference type="Proteomes" id="UP000054454">
    <property type="component" value="Unassembled WGS sequence"/>
</dbReference>
<feature type="coiled-coil region" evidence="1">
    <location>
        <begin position="143"/>
        <end position="170"/>
    </location>
</feature>
<evidence type="ECO:0000313" key="5">
    <source>
        <dbReference type="EMBL" id="KTW26971.1"/>
    </source>
</evidence>
<evidence type="ECO:0000256" key="2">
    <source>
        <dbReference type="SAM" id="MobiDB-lite"/>
    </source>
</evidence>
<dbReference type="AlphaFoldDB" id="A0A0W4ZF21"/>
<evidence type="ECO:0000259" key="4">
    <source>
        <dbReference type="PROSITE" id="PS51294"/>
    </source>
</evidence>
<feature type="region of interest" description="Disordered" evidence="2">
    <location>
        <begin position="76"/>
        <end position="100"/>
    </location>
</feature>
<feature type="compositionally biased region" description="Basic and acidic residues" evidence="2">
    <location>
        <begin position="87"/>
        <end position="100"/>
    </location>
</feature>
<feature type="compositionally biased region" description="Polar residues" evidence="2">
    <location>
        <begin position="181"/>
        <end position="190"/>
    </location>
</feature>
<dbReference type="RefSeq" id="XP_018225162.1">
    <property type="nucleotide sequence ID" value="XM_018371002.1"/>
</dbReference>
<dbReference type="InterPro" id="IPR009057">
    <property type="entry name" value="Homeodomain-like_sf"/>
</dbReference>